<comment type="caution">
    <text evidence="1">The sequence shown here is derived from an EMBL/GenBank/DDBJ whole genome shotgun (WGS) entry which is preliminary data.</text>
</comment>
<dbReference type="Proteomes" id="UP000233597">
    <property type="component" value="Unassembled WGS sequence"/>
</dbReference>
<protein>
    <recommendedName>
        <fullName evidence="3">Cytochrome c family protein</fullName>
    </recommendedName>
</protein>
<evidence type="ECO:0000313" key="2">
    <source>
        <dbReference type="Proteomes" id="UP000233597"/>
    </source>
</evidence>
<gene>
    <name evidence="1" type="ORF">COO20_17950</name>
</gene>
<reference evidence="1 2" key="1">
    <citation type="submission" date="2017-09" db="EMBL/GenBank/DDBJ databases">
        <title>Biodiversity and function of Thalassospira species in the particle-attached aromatic-hydrocarbon-degrading consortia from the surface seawater of the South China Sea.</title>
        <authorList>
            <person name="Dong C."/>
            <person name="Liu R."/>
            <person name="Shao Z."/>
        </authorList>
    </citation>
    <scope>NUCLEOTIDE SEQUENCE [LARGE SCALE GENOMIC DNA]</scope>
    <source>
        <strain evidence="1 2">CSC1P2</strain>
    </source>
</reference>
<name>A0A2N3KN67_9PROT</name>
<evidence type="ECO:0000313" key="1">
    <source>
        <dbReference type="EMBL" id="PKR52001.1"/>
    </source>
</evidence>
<proteinExistence type="predicted"/>
<organism evidence="1 2">
    <name type="scientific">Thalassospira marina</name>
    <dbReference type="NCBI Taxonomy" id="2048283"/>
    <lineage>
        <taxon>Bacteria</taxon>
        <taxon>Pseudomonadati</taxon>
        <taxon>Pseudomonadota</taxon>
        <taxon>Alphaproteobacteria</taxon>
        <taxon>Rhodospirillales</taxon>
        <taxon>Thalassospiraceae</taxon>
        <taxon>Thalassospira</taxon>
    </lineage>
</organism>
<dbReference type="RefSeq" id="WP_101269050.1">
    <property type="nucleotide sequence ID" value="NZ_NWTK01000012.1"/>
</dbReference>
<dbReference type="AlphaFoldDB" id="A0A2N3KN67"/>
<sequence length="587" mass="62843">MELKNNNILKNAIYSAKSGIIAASLLLGNFMVFPVEAAQPVNVSPSKQSDQASGEFCADAALAQHPCPTLPADVSEFDANFIYRFVGPESQAPFDRFSWQSFIAMTWPMTSAGQPVSYQTALHPDPGLVPRWQRLVRRDDVIHGEFADPATQTARAACASGDMAGFDQLTGGGSSRQMQGKVTQADVDAGVLAAQPDGVGADDGYVLLEGFHQATGDVLIDQAGNYVLYETRMNEAAARYIRANGLGSFDGRARYADAGADISFPQRTDHVSHDPALKGFTKSAPASAAQTTAQPGPGATLIKLAWRILPQEDASRDSGTNGAFLTRKARIFVSAQSSVSGKARCREETVGLIGMHLVQRVVSGNGDRWIWSTFEHVANAPLAGNARRPNSFIARNLFPDGCYLPGVKKGKPGFKRTEPASAPLDDIAKPKRFNLFGMAASPFASEQSATGQMAALPARAVNRGITIKALWDDKPPYAVNALGEALPPSQLVRCWQVFEGTQETNAKWHTQLQGAVWANYFLVGTQWIGNIGGAPFGVGEVPRFLSNLTMESFIQDQAVGSCLGCHSTARSDAGQPSNFTFLLAPTN</sequence>
<accession>A0A2N3KN67</accession>
<dbReference type="EMBL" id="NWTK01000012">
    <property type="protein sequence ID" value="PKR52001.1"/>
    <property type="molecule type" value="Genomic_DNA"/>
</dbReference>
<dbReference type="OrthoDB" id="280897at2"/>
<evidence type="ECO:0008006" key="3">
    <source>
        <dbReference type="Google" id="ProtNLM"/>
    </source>
</evidence>